<dbReference type="EMBL" id="SDCJ01000016">
    <property type="protein sequence ID" value="TCX36570.1"/>
    <property type="molecule type" value="Genomic_DNA"/>
</dbReference>
<name>A0A483IZV4_KLEPN</name>
<gene>
    <name evidence="2" type="ORF">ETE75_20100</name>
</gene>
<dbReference type="RefSeq" id="WP_032410363.1">
    <property type="nucleotide sequence ID" value="NZ_BQHA01000039.1"/>
</dbReference>
<protein>
    <recommendedName>
        <fullName evidence="1">DUF7740 domain-containing protein</fullName>
    </recommendedName>
</protein>
<comment type="caution">
    <text evidence="2">The sequence shown here is derived from an EMBL/GenBank/DDBJ whole genome shotgun (WGS) entry which is preliminary data.</text>
</comment>
<evidence type="ECO:0000313" key="2">
    <source>
        <dbReference type="EMBL" id="TCX36570.1"/>
    </source>
</evidence>
<dbReference type="AlphaFoldDB" id="A0A483IZV4"/>
<evidence type="ECO:0000259" key="1">
    <source>
        <dbReference type="Pfam" id="PF24886"/>
    </source>
</evidence>
<dbReference type="InterPro" id="IPR056642">
    <property type="entry name" value="DUF7740"/>
</dbReference>
<organism evidence="2">
    <name type="scientific">Klebsiella pneumoniae</name>
    <dbReference type="NCBI Taxonomy" id="573"/>
    <lineage>
        <taxon>Bacteria</taxon>
        <taxon>Pseudomonadati</taxon>
        <taxon>Pseudomonadota</taxon>
        <taxon>Gammaproteobacteria</taxon>
        <taxon>Enterobacterales</taxon>
        <taxon>Enterobacteriaceae</taxon>
        <taxon>Klebsiella/Raoultella group</taxon>
        <taxon>Klebsiella</taxon>
        <taxon>Klebsiella pneumoniae complex</taxon>
    </lineage>
</organism>
<feature type="domain" description="DUF7740" evidence="1">
    <location>
        <begin position="24"/>
        <end position="79"/>
    </location>
</feature>
<accession>A0A483IZV4</accession>
<sequence>MSEVTVSQEFIDKAIIALNKSAFWEFADCPVTIRLAMRQAELDGRRANSAARSAAKIILKRVRDPMVRDYVAVIAKSSNVKKHLAEFEAYRDRLISKVAEEFVEVDKAASVKDYRLQRAQRIAITGRGVGKRTLAEMYVA</sequence>
<proteinExistence type="predicted"/>
<reference evidence="2" key="1">
    <citation type="submission" date="2019-01" db="EMBL/GenBank/DDBJ databases">
        <authorList>
            <person name="Lista F."/>
            <person name="Anselmo A."/>
        </authorList>
    </citation>
    <scope>NUCLEOTIDE SEQUENCE</scope>
    <source>
        <strain evidence="2">13S</strain>
    </source>
</reference>
<dbReference type="Pfam" id="PF24886">
    <property type="entry name" value="DUF7740"/>
    <property type="match status" value="1"/>
</dbReference>